<name>A0AA97F9R6_9EURY</name>
<dbReference type="Gene3D" id="3.40.50.11700">
    <property type="match status" value="1"/>
</dbReference>
<sequence length="231" mass="25948">MSVSHIIFVGHHKERLIDSIRMLGDYPMGRVILVVGEQTSSGEEKSRKIAEDISHDLANIVDSSIVFVDKRDVTRGAIQIIGIIKEEEESGNEVIINISGSLRTFAVAAYIAGSITKSRIITSIPLYNDNDEEVGVEEVIDVPSLPVCFLRDEQMHIILSIDEGVDSLDELIVRMKPSIEKYSDEFYKERSRVSHHLKVLEENGFIIKNRYGRNISVRLSDLGSMMCKINS</sequence>
<dbReference type="Gene3D" id="1.10.10.10">
    <property type="entry name" value="Winged helix-like DNA-binding domain superfamily/Winged helix DNA-binding domain"/>
    <property type="match status" value="1"/>
</dbReference>
<dbReference type="KEGG" id="mefw:F1737_01410"/>
<dbReference type="EMBL" id="CP043875">
    <property type="protein sequence ID" value="WOF15430.1"/>
    <property type="molecule type" value="Genomic_DNA"/>
</dbReference>
<organism evidence="2 3">
    <name type="scientific">Methanochimaera problematica</name>
    <dbReference type="NCBI Taxonomy" id="2609417"/>
    <lineage>
        <taxon>Archaea</taxon>
        <taxon>Methanobacteriati</taxon>
        <taxon>Methanobacteriota</taxon>
        <taxon>Stenosarchaea group</taxon>
        <taxon>Methanomicrobia</taxon>
        <taxon>Methanomicrobiales</taxon>
        <taxon>Methanomicrobiaceae</taxon>
        <taxon>Methanochimaera</taxon>
    </lineage>
</organism>
<dbReference type="RefSeq" id="WP_317137001.1">
    <property type="nucleotide sequence ID" value="NZ_CP043875.1"/>
</dbReference>
<dbReference type="AlphaFoldDB" id="A0AA97F9R6"/>
<dbReference type="InterPro" id="IPR036388">
    <property type="entry name" value="WH-like_DNA-bd_sf"/>
</dbReference>
<gene>
    <name evidence="2" type="ORF">F1737_01410</name>
</gene>
<reference evidence="2 3" key="1">
    <citation type="submission" date="2019-09" db="EMBL/GenBank/DDBJ databases">
        <title>The complete genome of Methanoplanus sp. FWC-SCC4.</title>
        <authorList>
            <person name="Chen S.-C."/>
            <person name="Zhou Y.-Z."/>
            <person name="Lai M.-C."/>
        </authorList>
    </citation>
    <scope>NUCLEOTIDE SEQUENCE [LARGE SCALE GENOMIC DNA]</scope>
    <source>
        <strain evidence="2 3">FWC-SCC4</strain>
    </source>
</reference>
<dbReference type="InterPro" id="IPR046260">
    <property type="entry name" value="HFX_2341-like_N"/>
</dbReference>
<evidence type="ECO:0000313" key="3">
    <source>
        <dbReference type="Proteomes" id="UP001301797"/>
    </source>
</evidence>
<evidence type="ECO:0000259" key="1">
    <source>
        <dbReference type="Pfam" id="PF19810"/>
    </source>
</evidence>
<dbReference type="InterPro" id="IPR011991">
    <property type="entry name" value="ArsR-like_HTH"/>
</dbReference>
<dbReference type="CDD" id="cd00090">
    <property type="entry name" value="HTH_ARSR"/>
    <property type="match status" value="1"/>
</dbReference>
<accession>A0AA97F9R6</accession>
<dbReference type="Proteomes" id="UP001301797">
    <property type="component" value="Chromosome"/>
</dbReference>
<feature type="domain" description="HFX-2341-like N-terminal" evidence="1">
    <location>
        <begin position="5"/>
        <end position="119"/>
    </location>
</feature>
<keyword evidence="3" id="KW-1185">Reference proteome</keyword>
<evidence type="ECO:0000313" key="2">
    <source>
        <dbReference type="EMBL" id="WOF15430.1"/>
    </source>
</evidence>
<dbReference type="GeneID" id="85228786"/>
<dbReference type="Pfam" id="PF19810">
    <property type="entry name" value="HFX_2341_N"/>
    <property type="match status" value="1"/>
</dbReference>
<dbReference type="InterPro" id="IPR036390">
    <property type="entry name" value="WH_DNA-bd_sf"/>
</dbReference>
<protein>
    <submittedName>
        <fullName evidence="2">ArsR family transcriptional regulator</fullName>
    </submittedName>
</protein>
<dbReference type="SUPFAM" id="SSF46785">
    <property type="entry name" value="Winged helix' DNA-binding domain"/>
    <property type="match status" value="1"/>
</dbReference>
<proteinExistence type="predicted"/>